<evidence type="ECO:0000256" key="2">
    <source>
        <dbReference type="ARBA" id="ARBA00005267"/>
    </source>
</evidence>
<feature type="domain" description="Flavodoxin-like" evidence="8">
    <location>
        <begin position="2"/>
        <end position="137"/>
    </location>
</feature>
<dbReference type="STRING" id="755172.HMPREF1863_00440"/>
<dbReference type="AlphaFoldDB" id="A0A134AJD3"/>
<dbReference type="InterPro" id="IPR029039">
    <property type="entry name" value="Flavoprotein-like_sf"/>
</dbReference>
<dbReference type="Proteomes" id="UP000070442">
    <property type="component" value="Unassembled WGS sequence"/>
</dbReference>
<dbReference type="NCBIfam" id="TIGR01753">
    <property type="entry name" value="flav_short"/>
    <property type="match status" value="1"/>
</dbReference>
<evidence type="ECO:0000256" key="1">
    <source>
        <dbReference type="ARBA" id="ARBA00001917"/>
    </source>
</evidence>
<dbReference type="PANTHER" id="PTHR43717">
    <property type="entry name" value="ANAEROBIC NITRIC OXIDE REDUCTASE FLAVORUBREDOXIN"/>
    <property type="match status" value="1"/>
</dbReference>
<dbReference type="InterPro" id="IPR010087">
    <property type="entry name" value="Flav_short"/>
</dbReference>
<name>A0A134AJD3_9FIRM</name>
<keyword evidence="6 7" id="KW-0249">Electron transport</keyword>
<proteinExistence type="inferred from homology"/>
<comment type="function">
    <text evidence="7">Low-potential electron donor to a number of redox enzymes.</text>
</comment>
<dbReference type="GO" id="GO:0010181">
    <property type="term" value="F:FMN binding"/>
    <property type="evidence" value="ECO:0007669"/>
    <property type="project" value="UniProtKB-UniRule"/>
</dbReference>
<dbReference type="PROSITE" id="PS00201">
    <property type="entry name" value="FLAVODOXIN"/>
    <property type="match status" value="1"/>
</dbReference>
<comment type="caution">
    <text evidence="9">The sequence shown here is derived from an EMBL/GenBank/DDBJ whole genome shotgun (WGS) entry which is preliminary data.</text>
</comment>
<evidence type="ECO:0000256" key="3">
    <source>
        <dbReference type="ARBA" id="ARBA00022448"/>
    </source>
</evidence>
<keyword evidence="4 7" id="KW-0285">Flavoprotein</keyword>
<protein>
    <recommendedName>
        <fullName evidence="7">Flavodoxin</fullName>
    </recommendedName>
</protein>
<accession>A0A134AJD3</accession>
<evidence type="ECO:0000256" key="4">
    <source>
        <dbReference type="ARBA" id="ARBA00022630"/>
    </source>
</evidence>
<keyword evidence="10" id="KW-1185">Reference proteome</keyword>
<organism evidence="9 10">
    <name type="scientific">Aedoeadaptatus coxii</name>
    <dbReference type="NCBI Taxonomy" id="755172"/>
    <lineage>
        <taxon>Bacteria</taxon>
        <taxon>Bacillati</taxon>
        <taxon>Bacillota</taxon>
        <taxon>Tissierellia</taxon>
        <taxon>Tissierellales</taxon>
        <taxon>Peptoniphilaceae</taxon>
        <taxon>Aedoeadaptatus</taxon>
    </lineage>
</organism>
<reference evidence="10" key="1">
    <citation type="submission" date="2016-01" db="EMBL/GenBank/DDBJ databases">
        <authorList>
            <person name="Mitreva M."/>
            <person name="Pepin K.H."/>
            <person name="Mihindukulasuriya K.A."/>
            <person name="Fulton R."/>
            <person name="Fronick C."/>
            <person name="O'Laughlin M."/>
            <person name="Miner T."/>
            <person name="Herter B."/>
            <person name="Rosa B.A."/>
            <person name="Cordes M."/>
            <person name="Tomlinson C."/>
            <person name="Wollam A."/>
            <person name="Palsikar V.B."/>
            <person name="Mardis E.R."/>
            <person name="Wilson R.K."/>
        </authorList>
    </citation>
    <scope>NUCLEOTIDE SEQUENCE [LARGE SCALE GENOMIC DNA]</scope>
    <source>
        <strain evidence="10">DNF00729</strain>
    </source>
</reference>
<evidence type="ECO:0000313" key="10">
    <source>
        <dbReference type="Proteomes" id="UP000070442"/>
    </source>
</evidence>
<dbReference type="Gene3D" id="3.40.50.360">
    <property type="match status" value="1"/>
</dbReference>
<evidence type="ECO:0000256" key="5">
    <source>
        <dbReference type="ARBA" id="ARBA00022643"/>
    </source>
</evidence>
<comment type="cofactor">
    <cofactor evidence="1 7">
        <name>FMN</name>
        <dbReference type="ChEBI" id="CHEBI:58210"/>
    </cofactor>
</comment>
<dbReference type="InterPro" id="IPR008254">
    <property type="entry name" value="Flavodoxin/NO_synth"/>
</dbReference>
<evidence type="ECO:0000259" key="8">
    <source>
        <dbReference type="PROSITE" id="PS50902"/>
    </source>
</evidence>
<keyword evidence="5 7" id="KW-0288">FMN</keyword>
<dbReference type="EMBL" id="LSDG01000014">
    <property type="protein sequence ID" value="KXB67739.1"/>
    <property type="molecule type" value="Genomic_DNA"/>
</dbReference>
<dbReference type="GO" id="GO:0009055">
    <property type="term" value="F:electron transfer activity"/>
    <property type="evidence" value="ECO:0007669"/>
    <property type="project" value="UniProtKB-UniRule"/>
</dbReference>
<evidence type="ECO:0000256" key="7">
    <source>
        <dbReference type="RuleBase" id="RU367037"/>
    </source>
</evidence>
<dbReference type="InterPro" id="IPR001226">
    <property type="entry name" value="Flavodoxin_CS"/>
</dbReference>
<dbReference type="PANTHER" id="PTHR43717:SF1">
    <property type="entry name" value="ANAEROBIC NITRIC OXIDE REDUCTASE FLAVORUBREDOXIN"/>
    <property type="match status" value="1"/>
</dbReference>
<keyword evidence="3 7" id="KW-0813">Transport</keyword>
<evidence type="ECO:0000313" key="9">
    <source>
        <dbReference type="EMBL" id="KXB67739.1"/>
    </source>
</evidence>
<gene>
    <name evidence="9" type="ORF">HMPREF1863_00440</name>
</gene>
<dbReference type="PATRIC" id="fig|755172.3.peg.421"/>
<dbReference type="PROSITE" id="PS50902">
    <property type="entry name" value="FLAVODOXIN_LIKE"/>
    <property type="match status" value="1"/>
</dbReference>
<dbReference type="GO" id="GO:0016651">
    <property type="term" value="F:oxidoreductase activity, acting on NAD(P)H"/>
    <property type="evidence" value="ECO:0007669"/>
    <property type="project" value="UniProtKB-ARBA"/>
</dbReference>
<comment type="similarity">
    <text evidence="2 7">Belongs to the flavodoxin family.</text>
</comment>
<dbReference type="SUPFAM" id="SSF52218">
    <property type="entry name" value="Flavoproteins"/>
    <property type="match status" value="1"/>
</dbReference>
<dbReference type="RefSeq" id="WP_407705187.1">
    <property type="nucleotide sequence ID" value="NZ_CAIJCT010000004.1"/>
</dbReference>
<sequence length="139" mass="15115">MIPVIYWSGTGNTEAMANAIAEGIRDAGEEANIIEVDSATQEVVESAEKIAFGCPAMGAEELEEGSMRPFMDDVNPLLKGKKVLLFGSYDWADGEWMETWEDEVRGQSVSYIDTVIAKGEPDSDAVEECKKSARALCEA</sequence>
<evidence type="ECO:0000256" key="6">
    <source>
        <dbReference type="ARBA" id="ARBA00022982"/>
    </source>
</evidence>
<dbReference type="Pfam" id="PF00258">
    <property type="entry name" value="Flavodoxin_1"/>
    <property type="match status" value="1"/>
</dbReference>